<reference evidence="2 3" key="2">
    <citation type="submission" date="2016-08" db="EMBL/GenBank/DDBJ databases">
        <title>Pervasive Adenine N6-methylation of Active Genes in Fungi.</title>
        <authorList>
            <consortium name="DOE Joint Genome Institute"/>
            <person name="Mondo S.J."/>
            <person name="Dannebaum R.O."/>
            <person name="Kuo R.C."/>
            <person name="Labutti K."/>
            <person name="Haridas S."/>
            <person name="Kuo A."/>
            <person name="Salamov A."/>
            <person name="Ahrendt S.R."/>
            <person name="Lipzen A."/>
            <person name="Sullivan W."/>
            <person name="Andreopoulos W.B."/>
            <person name="Clum A."/>
            <person name="Lindquist E."/>
            <person name="Daum C."/>
            <person name="Ramamoorthy G.K."/>
            <person name="Gryganskyi A."/>
            <person name="Culley D."/>
            <person name="Magnuson J.K."/>
            <person name="James T.Y."/>
            <person name="O'Malley M.A."/>
            <person name="Stajich J.E."/>
            <person name="Spatafora J.W."/>
            <person name="Visel A."/>
            <person name="Grigoriev I.V."/>
        </authorList>
    </citation>
    <scope>NUCLEOTIDE SEQUENCE [LARGE SCALE GENOMIC DNA]</scope>
    <source>
        <strain evidence="3">finn</strain>
    </source>
</reference>
<dbReference type="Proteomes" id="UP000193719">
    <property type="component" value="Unassembled WGS sequence"/>
</dbReference>
<feature type="signal peptide" evidence="1">
    <location>
        <begin position="1"/>
        <end position="18"/>
    </location>
</feature>
<accession>A0A1Y1UZ10</accession>
<sequence length="181" mass="20384">MKFSTALFTLFAVTSTLAAPLASFEKCKSQILNITSACTAEVGEDREQACVDSLSKKCQAFFVNPLTVEEECQNINENEKESLIQFVKEKHADNNLYCHMESDGQYCPFGDILITTKQLTEQDFKKAITSTCQSKECTRLTIESIQTTLSNTKYQKASSDLYLKWYKEGLAYLKSETCTKA</sequence>
<evidence type="ECO:0000313" key="3">
    <source>
        <dbReference type="Proteomes" id="UP000193719"/>
    </source>
</evidence>
<keyword evidence="1" id="KW-0732">Signal</keyword>
<gene>
    <name evidence="2" type="ORF">BCR36DRAFT_416059</name>
</gene>
<name>A0A1Y1UZ10_9FUNG</name>
<evidence type="ECO:0000313" key="2">
    <source>
        <dbReference type="EMBL" id="ORX42574.1"/>
    </source>
</evidence>
<proteinExistence type="predicted"/>
<feature type="chain" id="PRO_5012869706" evidence="1">
    <location>
        <begin position="19"/>
        <end position="181"/>
    </location>
</feature>
<dbReference type="OrthoDB" id="2126138at2759"/>
<evidence type="ECO:0000256" key="1">
    <source>
        <dbReference type="SAM" id="SignalP"/>
    </source>
</evidence>
<reference evidence="2 3" key="1">
    <citation type="submission" date="2016-08" db="EMBL/GenBank/DDBJ databases">
        <title>Genomes of anaerobic fungi encode conserved fungal cellulosomes for biomass hydrolysis.</title>
        <authorList>
            <consortium name="DOE Joint Genome Institute"/>
            <person name="Haitjema C.H."/>
            <person name="Gilmore S.P."/>
            <person name="Henske J.K."/>
            <person name="Solomon K.V."/>
            <person name="De Groot R."/>
            <person name="Kuo A."/>
            <person name="Mondo S.J."/>
            <person name="Salamov A.A."/>
            <person name="Labutti K."/>
            <person name="Zhao Z."/>
            <person name="Chiniquy J."/>
            <person name="Barry K."/>
            <person name="Brewer H.M."/>
            <person name="Purvine S.O."/>
            <person name="Wright A.T."/>
            <person name="Boxma B."/>
            <person name="Van Alen T."/>
            <person name="Hackstein J.H."/>
            <person name="Baker S.E."/>
            <person name="Grigoriev I.V."/>
            <person name="O'Malley M.A."/>
        </authorList>
    </citation>
    <scope>NUCLEOTIDE SEQUENCE [LARGE SCALE GENOMIC DNA]</scope>
    <source>
        <strain evidence="3">finn</strain>
    </source>
</reference>
<keyword evidence="3" id="KW-1185">Reference proteome</keyword>
<dbReference type="AlphaFoldDB" id="A0A1Y1UZ10"/>
<dbReference type="EMBL" id="MCFH01000063">
    <property type="protein sequence ID" value="ORX42574.1"/>
    <property type="molecule type" value="Genomic_DNA"/>
</dbReference>
<comment type="caution">
    <text evidence="2">The sequence shown here is derived from an EMBL/GenBank/DDBJ whole genome shotgun (WGS) entry which is preliminary data.</text>
</comment>
<protein>
    <submittedName>
        <fullName evidence="2">Uncharacterized protein</fullName>
    </submittedName>
</protein>
<organism evidence="2 3">
    <name type="scientific">Piromyces finnis</name>
    <dbReference type="NCBI Taxonomy" id="1754191"/>
    <lineage>
        <taxon>Eukaryota</taxon>
        <taxon>Fungi</taxon>
        <taxon>Fungi incertae sedis</taxon>
        <taxon>Chytridiomycota</taxon>
        <taxon>Chytridiomycota incertae sedis</taxon>
        <taxon>Neocallimastigomycetes</taxon>
        <taxon>Neocallimastigales</taxon>
        <taxon>Neocallimastigaceae</taxon>
        <taxon>Piromyces</taxon>
    </lineage>
</organism>